<evidence type="ECO:0000259" key="7">
    <source>
        <dbReference type="Pfam" id="PF00482"/>
    </source>
</evidence>
<accession>A0A372JBG5</accession>
<evidence type="ECO:0000256" key="3">
    <source>
        <dbReference type="ARBA" id="ARBA00022692"/>
    </source>
</evidence>
<keyword evidence="5 6" id="KW-0472">Membrane</keyword>
<evidence type="ECO:0000256" key="4">
    <source>
        <dbReference type="ARBA" id="ARBA00022989"/>
    </source>
</evidence>
<feature type="transmembrane region" description="Helical" evidence="6">
    <location>
        <begin position="262"/>
        <end position="284"/>
    </location>
</feature>
<dbReference type="EMBL" id="QURH01000985">
    <property type="protein sequence ID" value="RFU37302.1"/>
    <property type="molecule type" value="Genomic_DNA"/>
</dbReference>
<proteinExistence type="predicted"/>
<dbReference type="InterPro" id="IPR045980">
    <property type="entry name" value="DUF5936"/>
</dbReference>
<evidence type="ECO:0000259" key="8">
    <source>
        <dbReference type="Pfam" id="PF19359"/>
    </source>
</evidence>
<gene>
    <name evidence="9" type="ORF">DZF91_33600</name>
</gene>
<reference evidence="9 10" key="1">
    <citation type="submission" date="2018-08" db="EMBL/GenBank/DDBJ databases">
        <title>Actinomadura jelena sp. nov., a novel Actinomycete isolated from soil in Chad.</title>
        <authorList>
            <person name="Shi L."/>
        </authorList>
    </citation>
    <scope>NUCLEOTIDE SEQUENCE [LARGE SCALE GENOMIC DNA]</scope>
    <source>
        <strain evidence="9 10">NEAU-G17</strain>
    </source>
</reference>
<feature type="domain" description="DUF5936" evidence="8">
    <location>
        <begin position="5"/>
        <end position="128"/>
    </location>
</feature>
<dbReference type="RefSeq" id="WP_117361073.1">
    <property type="nucleotide sequence ID" value="NZ_QURH01000985.1"/>
</dbReference>
<feature type="transmembrane region" description="Helical" evidence="6">
    <location>
        <begin position="98"/>
        <end position="129"/>
    </location>
</feature>
<dbReference type="Proteomes" id="UP000261811">
    <property type="component" value="Unassembled WGS sequence"/>
</dbReference>
<comment type="caution">
    <text evidence="9">The sequence shown here is derived from an EMBL/GenBank/DDBJ whole genome shotgun (WGS) entry which is preliminary data.</text>
</comment>
<keyword evidence="10" id="KW-1185">Reference proteome</keyword>
<dbReference type="Gene3D" id="1.20.81.30">
    <property type="entry name" value="Type II secretion system (T2SS), domain F"/>
    <property type="match status" value="1"/>
</dbReference>
<keyword evidence="3 6" id="KW-0812">Transmembrane</keyword>
<name>A0A372JBG5_9ACTN</name>
<evidence type="ECO:0000256" key="2">
    <source>
        <dbReference type="ARBA" id="ARBA00022475"/>
    </source>
</evidence>
<dbReference type="PANTHER" id="PTHR35007">
    <property type="entry name" value="INTEGRAL MEMBRANE PROTEIN-RELATED"/>
    <property type="match status" value="1"/>
</dbReference>
<evidence type="ECO:0000313" key="9">
    <source>
        <dbReference type="EMBL" id="RFU37302.1"/>
    </source>
</evidence>
<dbReference type="InterPro" id="IPR042094">
    <property type="entry name" value="T2SS_GspF_sf"/>
</dbReference>
<evidence type="ECO:0000256" key="6">
    <source>
        <dbReference type="SAM" id="Phobius"/>
    </source>
</evidence>
<protein>
    <submittedName>
        <fullName evidence="9">Type II secretion system F family protein</fullName>
    </submittedName>
</protein>
<dbReference type="OrthoDB" id="3362351at2"/>
<feature type="domain" description="Type II secretion system protein GspF" evidence="7">
    <location>
        <begin position="153"/>
        <end position="279"/>
    </location>
</feature>
<comment type="subcellular location">
    <subcellularLocation>
        <location evidence="1">Cell membrane</location>
        <topology evidence="1">Multi-pass membrane protein</topology>
    </subcellularLocation>
</comment>
<dbReference type="Pfam" id="PF00482">
    <property type="entry name" value="T2SSF"/>
    <property type="match status" value="1"/>
</dbReference>
<dbReference type="AlphaFoldDB" id="A0A372JBG5"/>
<dbReference type="GO" id="GO:0005886">
    <property type="term" value="C:plasma membrane"/>
    <property type="evidence" value="ECO:0007669"/>
    <property type="project" value="UniProtKB-SubCell"/>
</dbReference>
<keyword evidence="2" id="KW-1003">Cell membrane</keyword>
<sequence>MTIPYLLAAGAALCVVLLVWALAALTSGGRVSDDALPAAGAEAKDEQFILDRITERLGAPFARPMMDLLAPWRAKIRMRIDQAGRPGGMTVDTYARRLAGYLVLFGTLALLVLLQGHPFWALLVLLAALQPDLSLYAKRAARQDEIQRSMPDFLDVLAVTVSAGLSFRTALARVCESMPGALSEEFMVALRQMELGTPRREAFDDLRDRNNSEAVGSFATALLQAEELGAPLGQALVDISNDMRRESAQWARRKAQRANPKITAVTMGMSMPGLMMIVITAMVYGMNLRGVGGLFGG</sequence>
<keyword evidence="4 6" id="KW-1133">Transmembrane helix</keyword>
<evidence type="ECO:0000256" key="1">
    <source>
        <dbReference type="ARBA" id="ARBA00004651"/>
    </source>
</evidence>
<dbReference type="Pfam" id="PF19359">
    <property type="entry name" value="DUF5936"/>
    <property type="match status" value="1"/>
</dbReference>
<evidence type="ECO:0000313" key="10">
    <source>
        <dbReference type="Proteomes" id="UP000261811"/>
    </source>
</evidence>
<organism evidence="9 10">
    <name type="scientific">Actinomadura logoneensis</name>
    <dbReference type="NCBI Taxonomy" id="2293572"/>
    <lineage>
        <taxon>Bacteria</taxon>
        <taxon>Bacillati</taxon>
        <taxon>Actinomycetota</taxon>
        <taxon>Actinomycetes</taxon>
        <taxon>Streptosporangiales</taxon>
        <taxon>Thermomonosporaceae</taxon>
        <taxon>Actinomadura</taxon>
    </lineage>
</organism>
<evidence type="ECO:0000256" key="5">
    <source>
        <dbReference type="ARBA" id="ARBA00023136"/>
    </source>
</evidence>
<dbReference type="InterPro" id="IPR018076">
    <property type="entry name" value="T2SS_GspF_dom"/>
</dbReference>
<dbReference type="PANTHER" id="PTHR35007:SF2">
    <property type="entry name" value="PILUS ASSEMBLE PROTEIN"/>
    <property type="match status" value="1"/>
</dbReference>